<reference evidence="1" key="2">
    <citation type="submission" date="2025-08" db="UniProtKB">
        <authorList>
            <consortium name="Ensembl"/>
        </authorList>
    </citation>
    <scope>IDENTIFICATION</scope>
    <source>
        <strain evidence="1">Thoroughbred</strain>
    </source>
</reference>
<dbReference type="InParanoid" id="A0A3Q2LRA9"/>
<evidence type="ECO:0008006" key="3">
    <source>
        <dbReference type="Google" id="ProtNLM"/>
    </source>
</evidence>
<reference evidence="1 2" key="1">
    <citation type="journal article" date="2009" name="Science">
        <title>Genome sequence, comparative analysis, and population genetics of the domestic horse.</title>
        <authorList>
            <consortium name="Broad Institute Genome Sequencing Platform"/>
            <consortium name="Broad Institute Whole Genome Assembly Team"/>
            <person name="Wade C.M."/>
            <person name="Giulotto E."/>
            <person name="Sigurdsson S."/>
            <person name="Zoli M."/>
            <person name="Gnerre S."/>
            <person name="Imsland F."/>
            <person name="Lear T.L."/>
            <person name="Adelson D.L."/>
            <person name="Bailey E."/>
            <person name="Bellone R.R."/>
            <person name="Bloecker H."/>
            <person name="Distl O."/>
            <person name="Edgar R.C."/>
            <person name="Garber M."/>
            <person name="Leeb T."/>
            <person name="Mauceli E."/>
            <person name="MacLeod J.N."/>
            <person name="Penedo M.C.T."/>
            <person name="Raison J.M."/>
            <person name="Sharpe T."/>
            <person name="Vogel J."/>
            <person name="Andersson L."/>
            <person name="Antczak D.F."/>
            <person name="Biagi T."/>
            <person name="Binns M.M."/>
            <person name="Chowdhary B.P."/>
            <person name="Coleman S.J."/>
            <person name="Della Valle G."/>
            <person name="Fryc S."/>
            <person name="Guerin G."/>
            <person name="Hasegawa T."/>
            <person name="Hill E.W."/>
            <person name="Jurka J."/>
            <person name="Kiialainen A."/>
            <person name="Lindgren G."/>
            <person name="Liu J."/>
            <person name="Magnani E."/>
            <person name="Mickelson J.R."/>
            <person name="Murray J."/>
            <person name="Nergadze S.G."/>
            <person name="Onofrio R."/>
            <person name="Pedroni S."/>
            <person name="Piras M.F."/>
            <person name="Raudsepp T."/>
            <person name="Rocchi M."/>
            <person name="Roeed K.H."/>
            <person name="Ryder O.A."/>
            <person name="Searle S."/>
            <person name="Skow L."/>
            <person name="Swinburne J.E."/>
            <person name="Syvaenen A.C."/>
            <person name="Tozaki T."/>
            <person name="Valberg S.J."/>
            <person name="Vaudin M."/>
            <person name="White J.R."/>
            <person name="Zody M.C."/>
            <person name="Lander E.S."/>
            <person name="Lindblad-Toh K."/>
        </authorList>
    </citation>
    <scope>NUCLEOTIDE SEQUENCE [LARGE SCALE GENOMIC DNA]</scope>
    <source>
        <strain evidence="1 2">Thoroughbred</strain>
    </source>
</reference>
<dbReference type="STRING" id="9796.ENSECAP00000044883"/>
<dbReference type="Proteomes" id="UP000002281">
    <property type="component" value="Chromosome 20"/>
</dbReference>
<sequence>RSFSFSLFYSSLVSSFQQVPCIRKFKILSSKIHSSTTFEKAQYDTVETRTAKSKERSPPFNWWRACIDFGGQCKTKCGEREFGMSHCGMPATHCCLKECEPEE</sequence>
<evidence type="ECO:0000313" key="1">
    <source>
        <dbReference type="Ensembl" id="ENSECAP00000044883.2"/>
    </source>
</evidence>
<accession>A0A3Q2LRA9</accession>
<keyword evidence="2" id="KW-1185">Reference proteome</keyword>
<dbReference type="AlphaFoldDB" id="A0A3Q2LRA9"/>
<proteinExistence type="predicted"/>
<dbReference type="Ensembl" id="ENSECAT00000037714.3">
    <property type="protein sequence ID" value="ENSECAP00000044883.2"/>
    <property type="gene ID" value="ENSECAG00000032228.3"/>
</dbReference>
<dbReference type="GeneTree" id="ENSGT00410000029004"/>
<organism evidence="1 2">
    <name type="scientific">Equus caballus</name>
    <name type="common">Horse</name>
    <dbReference type="NCBI Taxonomy" id="9796"/>
    <lineage>
        <taxon>Eukaryota</taxon>
        <taxon>Metazoa</taxon>
        <taxon>Chordata</taxon>
        <taxon>Craniata</taxon>
        <taxon>Vertebrata</taxon>
        <taxon>Euteleostomi</taxon>
        <taxon>Mammalia</taxon>
        <taxon>Eutheria</taxon>
        <taxon>Laurasiatheria</taxon>
        <taxon>Perissodactyla</taxon>
        <taxon>Equidae</taxon>
        <taxon>Equus</taxon>
    </lineage>
</organism>
<reference evidence="1" key="3">
    <citation type="submission" date="2025-09" db="UniProtKB">
        <authorList>
            <consortium name="Ensembl"/>
        </authorList>
    </citation>
    <scope>IDENTIFICATION</scope>
    <source>
        <strain evidence="1">Thoroughbred</strain>
    </source>
</reference>
<name>A0A3Q2LRA9_HORSE</name>
<dbReference type="PaxDb" id="9796-ENSECAP00000044883"/>
<evidence type="ECO:0000313" key="2">
    <source>
        <dbReference type="Proteomes" id="UP000002281"/>
    </source>
</evidence>
<dbReference type="Bgee" id="ENSECAG00000032228">
    <property type="expression patterns" value="Expressed in testis"/>
</dbReference>
<protein>
    <recommendedName>
        <fullName evidence="3">Beta-defensin</fullName>
    </recommendedName>
</protein>